<keyword evidence="3" id="KW-1185">Reference proteome</keyword>
<feature type="transmembrane region" description="Helical" evidence="1">
    <location>
        <begin position="147"/>
        <end position="165"/>
    </location>
</feature>
<name>A0ABW7GS91_9BURK</name>
<evidence type="ECO:0000313" key="3">
    <source>
        <dbReference type="Proteomes" id="UP001606302"/>
    </source>
</evidence>
<reference evidence="2 3" key="1">
    <citation type="submission" date="2024-08" db="EMBL/GenBank/DDBJ databases">
        <authorList>
            <person name="Lu H."/>
        </authorList>
    </citation>
    <scope>NUCLEOTIDE SEQUENCE [LARGE SCALE GENOMIC DNA]</scope>
    <source>
        <strain evidence="2 3">DXS20W</strain>
    </source>
</reference>
<keyword evidence="1" id="KW-1133">Transmembrane helix</keyword>
<dbReference type="RefSeq" id="WP_394514011.1">
    <property type="nucleotide sequence ID" value="NZ_JBIGHX010000010.1"/>
</dbReference>
<keyword evidence="1" id="KW-0812">Transmembrane</keyword>
<dbReference type="EMBL" id="JBIGHX010000010">
    <property type="protein sequence ID" value="MFG6464580.1"/>
    <property type="molecule type" value="Genomic_DNA"/>
</dbReference>
<evidence type="ECO:0008006" key="4">
    <source>
        <dbReference type="Google" id="ProtNLM"/>
    </source>
</evidence>
<evidence type="ECO:0000313" key="2">
    <source>
        <dbReference type="EMBL" id="MFG6464580.1"/>
    </source>
</evidence>
<evidence type="ECO:0000256" key="1">
    <source>
        <dbReference type="SAM" id="Phobius"/>
    </source>
</evidence>
<accession>A0ABW7GS91</accession>
<proteinExistence type="predicted"/>
<sequence length="188" mass="21336">MSIDEDARLLWREQAATALQPLPADALAAQARRLQHTVGRRNRRETVAAVLVVVVFLGYAWFFPYWLTKLGALLNVAGVGVMLWQLQRRASARQQPEALGASLLQFHRAELARQRDALRSAWRWYVAPVVPGLVLFLSGRQIENGQWQPWSFVITALVMAGVVWINRRAARQLQREIDALDELTKETA</sequence>
<keyword evidence="1" id="KW-0472">Membrane</keyword>
<dbReference type="Proteomes" id="UP001606302">
    <property type="component" value="Unassembled WGS sequence"/>
</dbReference>
<organism evidence="2 3">
    <name type="scientific">Pelomonas lactea</name>
    <dbReference type="NCBI Taxonomy" id="3299030"/>
    <lineage>
        <taxon>Bacteria</taxon>
        <taxon>Pseudomonadati</taxon>
        <taxon>Pseudomonadota</taxon>
        <taxon>Betaproteobacteria</taxon>
        <taxon>Burkholderiales</taxon>
        <taxon>Sphaerotilaceae</taxon>
        <taxon>Roseateles</taxon>
    </lineage>
</organism>
<feature type="transmembrane region" description="Helical" evidence="1">
    <location>
        <begin position="46"/>
        <end position="64"/>
    </location>
</feature>
<protein>
    <recommendedName>
        <fullName evidence="4">Transmembrane protein</fullName>
    </recommendedName>
</protein>
<comment type="caution">
    <text evidence="2">The sequence shown here is derived from an EMBL/GenBank/DDBJ whole genome shotgun (WGS) entry which is preliminary data.</text>
</comment>
<gene>
    <name evidence="2" type="ORF">ACG04Q_23615</name>
</gene>